<dbReference type="InterPro" id="IPR027417">
    <property type="entry name" value="P-loop_NTPase"/>
</dbReference>
<dbReference type="Gene3D" id="3.40.50.300">
    <property type="entry name" value="P-loop containing nucleotide triphosphate hydrolases"/>
    <property type="match status" value="1"/>
</dbReference>
<feature type="region of interest" description="Disordered" evidence="3">
    <location>
        <begin position="205"/>
        <end position="227"/>
    </location>
</feature>
<reference evidence="5" key="1">
    <citation type="submission" date="2025-08" db="UniProtKB">
        <authorList>
            <consortium name="RefSeq"/>
        </authorList>
    </citation>
    <scope>IDENTIFICATION</scope>
</reference>
<dbReference type="NCBIfam" id="TIGR00231">
    <property type="entry name" value="small_GTP"/>
    <property type="match status" value="1"/>
</dbReference>
<name>A0ABM1A3Y6_APLCA</name>
<dbReference type="SMART" id="SM00175">
    <property type="entry name" value="RAB"/>
    <property type="match status" value="1"/>
</dbReference>
<evidence type="ECO:0000313" key="5">
    <source>
        <dbReference type="RefSeq" id="XP_012940340.1"/>
    </source>
</evidence>
<dbReference type="PROSITE" id="PS51421">
    <property type="entry name" value="RAS"/>
    <property type="match status" value="1"/>
</dbReference>
<dbReference type="RefSeq" id="XP_012940340.1">
    <property type="nucleotide sequence ID" value="XM_013084886.2"/>
</dbReference>
<dbReference type="InterPro" id="IPR003578">
    <property type="entry name" value="Small_GTPase_Rho"/>
</dbReference>
<evidence type="ECO:0000256" key="3">
    <source>
        <dbReference type="SAM" id="MobiDB-lite"/>
    </source>
</evidence>
<dbReference type="Proteomes" id="UP000694888">
    <property type="component" value="Unplaced"/>
</dbReference>
<evidence type="ECO:0000313" key="4">
    <source>
        <dbReference type="Proteomes" id="UP000694888"/>
    </source>
</evidence>
<dbReference type="PROSITE" id="PS51420">
    <property type="entry name" value="RHO"/>
    <property type="match status" value="1"/>
</dbReference>
<protein>
    <submittedName>
        <fullName evidence="5">Ras-like GTP-binding protein Rho1</fullName>
    </submittedName>
</protein>
<dbReference type="CDD" id="cd00157">
    <property type="entry name" value="Rho"/>
    <property type="match status" value="1"/>
</dbReference>
<evidence type="ECO:0000256" key="2">
    <source>
        <dbReference type="ARBA" id="ARBA00023134"/>
    </source>
</evidence>
<dbReference type="SUPFAM" id="SSF52540">
    <property type="entry name" value="P-loop containing nucleoside triphosphate hydrolases"/>
    <property type="match status" value="1"/>
</dbReference>
<dbReference type="PANTHER" id="PTHR24072">
    <property type="entry name" value="RHO FAMILY GTPASE"/>
    <property type="match status" value="1"/>
</dbReference>
<organism evidence="4 5">
    <name type="scientific">Aplysia californica</name>
    <name type="common">California sea hare</name>
    <dbReference type="NCBI Taxonomy" id="6500"/>
    <lineage>
        <taxon>Eukaryota</taxon>
        <taxon>Metazoa</taxon>
        <taxon>Spiralia</taxon>
        <taxon>Lophotrochozoa</taxon>
        <taxon>Mollusca</taxon>
        <taxon>Gastropoda</taxon>
        <taxon>Heterobranchia</taxon>
        <taxon>Euthyneura</taxon>
        <taxon>Tectipleura</taxon>
        <taxon>Aplysiida</taxon>
        <taxon>Aplysioidea</taxon>
        <taxon>Aplysiidae</taxon>
        <taxon>Aplysia</taxon>
    </lineage>
</organism>
<dbReference type="InterPro" id="IPR005225">
    <property type="entry name" value="Small_GTP-bd"/>
</dbReference>
<sequence length="227" mass="25129">MGAICSCFASEEPDADVARKIVVIGDGACGKTCLIYRFIRDEFDASSNTADGYRPTVVETVRKELQIQKGNNFVQTTILLYDTGGQEDFEHLRKQSYPNTDGVIICFSVCSETSLDNVKRLWIPEMRNFSKDVPLLLVGNKSDTRENPNSVPPGSKFVSTDKAKAMASEHNLVGYQECSALTGKGVEQVFQTIAEHAVRRKRVVATQKKNQDTNSIRFSNLPDLPTA</sequence>
<dbReference type="GeneID" id="101858423"/>
<dbReference type="PROSITE" id="PS51419">
    <property type="entry name" value="RAB"/>
    <property type="match status" value="1"/>
</dbReference>
<dbReference type="SMART" id="SM00174">
    <property type="entry name" value="RHO"/>
    <property type="match status" value="1"/>
</dbReference>
<dbReference type="SMART" id="SM00173">
    <property type="entry name" value="RAS"/>
    <property type="match status" value="1"/>
</dbReference>
<proteinExistence type="predicted"/>
<gene>
    <name evidence="5" type="primary">LOC101858423</name>
</gene>
<dbReference type="PRINTS" id="PR00449">
    <property type="entry name" value="RASTRNSFRMNG"/>
</dbReference>
<accession>A0ABM1A3Y6</accession>
<keyword evidence="2" id="KW-0342">GTP-binding</keyword>
<keyword evidence="4" id="KW-1185">Reference proteome</keyword>
<dbReference type="Pfam" id="PF00071">
    <property type="entry name" value="Ras"/>
    <property type="match status" value="1"/>
</dbReference>
<keyword evidence="1" id="KW-0547">Nucleotide-binding</keyword>
<dbReference type="InterPro" id="IPR001806">
    <property type="entry name" value="Small_GTPase"/>
</dbReference>
<evidence type="ECO:0000256" key="1">
    <source>
        <dbReference type="ARBA" id="ARBA00022741"/>
    </source>
</evidence>